<dbReference type="Proteomes" id="UP001174909">
    <property type="component" value="Unassembled WGS sequence"/>
</dbReference>
<dbReference type="InterPro" id="IPR050772">
    <property type="entry name" value="Hydratase-Decarb/MhpD_sf"/>
</dbReference>
<dbReference type="Pfam" id="PF01557">
    <property type="entry name" value="FAA_hydrolase"/>
    <property type="match status" value="1"/>
</dbReference>
<dbReference type="Gene3D" id="3.90.850.10">
    <property type="entry name" value="Fumarylacetoacetase-like, C-terminal domain"/>
    <property type="match status" value="1"/>
</dbReference>
<evidence type="ECO:0000259" key="3">
    <source>
        <dbReference type="Pfam" id="PF01557"/>
    </source>
</evidence>
<dbReference type="PANTHER" id="PTHR30143">
    <property type="entry name" value="ACID HYDRATASE"/>
    <property type="match status" value="1"/>
</dbReference>
<gene>
    <name evidence="4" type="ORF">GBAR_LOCUS1127</name>
</gene>
<sequence>MVTTTPARLAAELIFEKYQSVKPFDRLPDNLFPKTLEEAYGIQRELHCMLSSIWGPLAGYKLAYTTPVMQERAGLDHPVLGALFKKVISRSPVVLNYTEYVNLGIELEVGVTLGRDLPVSGAPYTREKVAEAVAEVATAFEIVDMRTPPDLTTEERTLFSVAVNILNSGIVLGDPITDWQSKDLVNCKGVMTINHEHVGEGYGRDVMGHPFEPLVWLANELAKHNHPLKAGDVVITGSLVPPTPLEFASEGRISIEGLGEAVVVVA</sequence>
<organism evidence="4 5">
    <name type="scientific">Geodia barretti</name>
    <name type="common">Barrett's horny sponge</name>
    <dbReference type="NCBI Taxonomy" id="519541"/>
    <lineage>
        <taxon>Eukaryota</taxon>
        <taxon>Metazoa</taxon>
        <taxon>Porifera</taxon>
        <taxon>Demospongiae</taxon>
        <taxon>Heteroscleromorpha</taxon>
        <taxon>Tetractinellida</taxon>
        <taxon>Astrophorina</taxon>
        <taxon>Geodiidae</taxon>
        <taxon>Geodia</taxon>
    </lineage>
</organism>
<protein>
    <submittedName>
        <fullName evidence="4">2-keto-4-pentenoate hydratase</fullName>
    </submittedName>
</protein>
<name>A0AA35QVU2_GEOBA</name>
<dbReference type="EMBL" id="CASHTH010000161">
    <property type="protein sequence ID" value="CAI7992783.1"/>
    <property type="molecule type" value="Genomic_DNA"/>
</dbReference>
<evidence type="ECO:0000313" key="5">
    <source>
        <dbReference type="Proteomes" id="UP001174909"/>
    </source>
</evidence>
<dbReference type="PANTHER" id="PTHR30143:SF0">
    <property type="entry name" value="2-KETO-4-PENTENOATE HYDRATASE"/>
    <property type="match status" value="1"/>
</dbReference>
<evidence type="ECO:0000313" key="4">
    <source>
        <dbReference type="EMBL" id="CAI7992783.1"/>
    </source>
</evidence>
<evidence type="ECO:0000256" key="1">
    <source>
        <dbReference type="ARBA" id="ARBA00010211"/>
    </source>
</evidence>
<proteinExistence type="inferred from homology"/>
<dbReference type="GO" id="GO:0005737">
    <property type="term" value="C:cytoplasm"/>
    <property type="evidence" value="ECO:0007669"/>
    <property type="project" value="TreeGrafter"/>
</dbReference>
<comment type="similarity">
    <text evidence="1">Belongs to the FAH family.</text>
</comment>
<feature type="domain" description="Fumarylacetoacetase-like C-terminal" evidence="3">
    <location>
        <begin position="91"/>
        <end position="265"/>
    </location>
</feature>
<accession>A0AA35QVU2</accession>
<keyword evidence="2" id="KW-0456">Lyase</keyword>
<dbReference type="AlphaFoldDB" id="A0AA35QVU2"/>
<keyword evidence="5" id="KW-1185">Reference proteome</keyword>
<reference evidence="4" key="1">
    <citation type="submission" date="2023-03" db="EMBL/GenBank/DDBJ databases">
        <authorList>
            <person name="Steffen K."/>
            <person name="Cardenas P."/>
        </authorList>
    </citation>
    <scope>NUCLEOTIDE SEQUENCE</scope>
</reference>
<dbReference type="InterPro" id="IPR036663">
    <property type="entry name" value="Fumarylacetoacetase_C_sf"/>
</dbReference>
<evidence type="ECO:0000256" key="2">
    <source>
        <dbReference type="ARBA" id="ARBA00023239"/>
    </source>
</evidence>
<dbReference type="InterPro" id="IPR011234">
    <property type="entry name" value="Fumarylacetoacetase-like_C"/>
</dbReference>
<comment type="caution">
    <text evidence="4">The sequence shown here is derived from an EMBL/GenBank/DDBJ whole genome shotgun (WGS) entry which is preliminary data.</text>
</comment>
<dbReference type="GO" id="GO:0008684">
    <property type="term" value="F:2-oxopent-4-enoate hydratase activity"/>
    <property type="evidence" value="ECO:0007669"/>
    <property type="project" value="TreeGrafter"/>
</dbReference>
<dbReference type="SUPFAM" id="SSF56529">
    <property type="entry name" value="FAH"/>
    <property type="match status" value="1"/>
</dbReference>